<feature type="compositionally biased region" description="Basic and acidic residues" evidence="1">
    <location>
        <begin position="364"/>
        <end position="373"/>
    </location>
</feature>
<protein>
    <recommendedName>
        <fullName evidence="3">PI-PLC Y-box domain-containing protein</fullName>
    </recommendedName>
</protein>
<sequence length="751" mass="81349">MKDVRVSRMVKLKEQDANGIARFGEVLYYFQATDTSVSADLRETRTQVMISLASPVDLETLQSTSNALWIVQHGDNSIVRVFDIKSIESVVAFLPVDKEQKTFSILEELGVDMSAASRLLTLVPRGVRPKDSNYPPTVYWTREEWEASWKAGNKTNDQSRKAGSYIRNADGTQVERRQELAGIRTTIRDTLFKLGTHHIRALLMNQYPVLTYANDHWKVDHLISEMYPGWIRDNYAILYGEAPDADALDGAGPSGASSSATSPATVSPSASTTTLPVMLSSATIPSAIAVPSTSPPSVSRITDSASSHDLSLGTLVDESPSSPSSLTTPTAELFTDDTPTLKRKLSEPPSDAQRPAKKLSLTHASEKDDDKENAVGGATSGDNPSDGSVTETDSGAPSPVASKPPSDSTSTNQLMLPVKKPVFINPFIPSAPGWLVQEPTLNETTSGSSAPVTMSPASTSTTVKEMGSSPQRSGLDGLSVLPSALPPMAQPAAPGPSTAQSQDKTQPTMKEPESSLTVPPPQVSIDPIIWEGTVCHLDSKARYVPSKKKSGSLLSRLHIRHLCGRDWLTKHKGGTNGDFASYWSQLSYENKFLWFLKAAQKKAEAEPQTHPADPKPTKHVKEPAPKTRIAHFTFIAHGIIATLQFTYPGLLIAARRSLYTSLAFSDFSLPLTARCSLNASLAFFGLLIAARRSLHASLAFFGFFPSKARSLEPSLLSSALFRIITHGLVIIFAWYSRTCHASGTYNQSLRL</sequence>
<keyword evidence="2" id="KW-0812">Transmembrane</keyword>
<feature type="compositionally biased region" description="Polar residues" evidence="1">
    <location>
        <begin position="441"/>
        <end position="472"/>
    </location>
</feature>
<feature type="region of interest" description="Disordered" evidence="1">
    <location>
        <begin position="441"/>
        <end position="523"/>
    </location>
</feature>
<evidence type="ECO:0000256" key="1">
    <source>
        <dbReference type="SAM" id="MobiDB-lite"/>
    </source>
</evidence>
<proteinExistence type="predicted"/>
<evidence type="ECO:0000256" key="2">
    <source>
        <dbReference type="SAM" id="Phobius"/>
    </source>
</evidence>
<reference evidence="4" key="1">
    <citation type="submission" date="2022-07" db="EMBL/GenBank/DDBJ databases">
        <title>Genome Sequence of Leucocoprinus birnbaumii.</title>
        <authorList>
            <person name="Buettner E."/>
        </authorList>
    </citation>
    <scope>NUCLEOTIDE SEQUENCE</scope>
    <source>
        <strain evidence="4">VT141</strain>
    </source>
</reference>
<feature type="transmembrane region" description="Helical" evidence="2">
    <location>
        <begin position="675"/>
        <end position="694"/>
    </location>
</feature>
<dbReference type="GO" id="GO:0004435">
    <property type="term" value="F:phosphatidylinositol-4,5-bisphosphate phospholipase C activity"/>
    <property type="evidence" value="ECO:0007669"/>
    <property type="project" value="InterPro"/>
</dbReference>
<dbReference type="InterPro" id="IPR001711">
    <property type="entry name" value="PLipase_C_Pinositol-sp_Y"/>
</dbReference>
<accession>A0AAD5VXB7</accession>
<keyword evidence="2" id="KW-0472">Membrane</keyword>
<dbReference type="GO" id="GO:0006629">
    <property type="term" value="P:lipid metabolic process"/>
    <property type="evidence" value="ECO:0007669"/>
    <property type="project" value="InterPro"/>
</dbReference>
<dbReference type="AlphaFoldDB" id="A0AAD5VXB7"/>
<comment type="caution">
    <text evidence="4">The sequence shown here is derived from an EMBL/GenBank/DDBJ whole genome shotgun (WGS) entry which is preliminary data.</text>
</comment>
<feature type="transmembrane region" description="Helical" evidence="2">
    <location>
        <begin position="634"/>
        <end position="654"/>
    </location>
</feature>
<dbReference type="PROSITE" id="PS50008">
    <property type="entry name" value="PIPLC_Y_DOMAIN"/>
    <property type="match status" value="1"/>
</dbReference>
<keyword evidence="5" id="KW-1185">Reference proteome</keyword>
<dbReference type="GO" id="GO:0035556">
    <property type="term" value="P:intracellular signal transduction"/>
    <property type="evidence" value="ECO:0007669"/>
    <property type="project" value="InterPro"/>
</dbReference>
<feature type="compositionally biased region" description="Polar residues" evidence="1">
    <location>
        <begin position="405"/>
        <end position="414"/>
    </location>
</feature>
<gene>
    <name evidence="4" type="ORF">NP233_g3283</name>
</gene>
<dbReference type="Proteomes" id="UP001213000">
    <property type="component" value="Unassembled WGS sequence"/>
</dbReference>
<feature type="transmembrane region" description="Helical" evidence="2">
    <location>
        <begin position="714"/>
        <end position="735"/>
    </location>
</feature>
<feature type="compositionally biased region" description="Low complexity" evidence="1">
    <location>
        <begin position="319"/>
        <end position="330"/>
    </location>
</feature>
<evidence type="ECO:0000313" key="4">
    <source>
        <dbReference type="EMBL" id="KAJ3572131.1"/>
    </source>
</evidence>
<feature type="domain" description="PI-PLC Y-box" evidence="3">
    <location>
        <begin position="99"/>
        <end position="140"/>
    </location>
</feature>
<dbReference type="EMBL" id="JANIEX010000155">
    <property type="protein sequence ID" value="KAJ3572131.1"/>
    <property type="molecule type" value="Genomic_DNA"/>
</dbReference>
<organism evidence="4 5">
    <name type="scientific">Leucocoprinus birnbaumii</name>
    <dbReference type="NCBI Taxonomy" id="56174"/>
    <lineage>
        <taxon>Eukaryota</taxon>
        <taxon>Fungi</taxon>
        <taxon>Dikarya</taxon>
        <taxon>Basidiomycota</taxon>
        <taxon>Agaricomycotina</taxon>
        <taxon>Agaricomycetes</taxon>
        <taxon>Agaricomycetidae</taxon>
        <taxon>Agaricales</taxon>
        <taxon>Agaricineae</taxon>
        <taxon>Agaricaceae</taxon>
        <taxon>Leucocoprinus</taxon>
    </lineage>
</organism>
<feature type="compositionally biased region" description="Polar residues" evidence="1">
    <location>
        <begin position="497"/>
        <end position="508"/>
    </location>
</feature>
<evidence type="ECO:0000259" key="3">
    <source>
        <dbReference type="PROSITE" id="PS50008"/>
    </source>
</evidence>
<evidence type="ECO:0000313" key="5">
    <source>
        <dbReference type="Proteomes" id="UP001213000"/>
    </source>
</evidence>
<feature type="region of interest" description="Disordered" evidence="1">
    <location>
        <begin position="311"/>
        <end position="414"/>
    </location>
</feature>
<name>A0AAD5VXB7_9AGAR</name>
<keyword evidence="2" id="KW-1133">Transmembrane helix</keyword>
<feature type="compositionally biased region" description="Polar residues" evidence="1">
    <location>
        <begin position="380"/>
        <end position="395"/>
    </location>
</feature>
<feature type="region of interest" description="Disordered" evidence="1">
    <location>
        <begin position="249"/>
        <end position="271"/>
    </location>
</feature>